<sequence>MGLYPSYFKLQMRWRRAFTPGTAGINEGPQPTAAFPQLELFRVSIPVILQVAYVLATLIPPSHIVIYAPGD</sequence>
<accession>A0A2J5Q6I9</accession>
<organism evidence="1 2">
    <name type="scientific">Klebsiella michiganensis</name>
    <dbReference type="NCBI Taxonomy" id="1134687"/>
    <lineage>
        <taxon>Bacteria</taxon>
        <taxon>Pseudomonadati</taxon>
        <taxon>Pseudomonadota</taxon>
        <taxon>Gammaproteobacteria</taxon>
        <taxon>Enterobacterales</taxon>
        <taxon>Enterobacteriaceae</taxon>
        <taxon>Klebsiella/Raoultella group</taxon>
        <taxon>Klebsiella</taxon>
    </lineage>
</organism>
<reference evidence="1 2" key="2">
    <citation type="submission" date="2018-01" db="EMBL/GenBank/DDBJ databases">
        <title>Genomic study of Klebsiella pneumoniae.</title>
        <authorList>
            <person name="Yang Y."/>
            <person name="Bicalho R."/>
        </authorList>
    </citation>
    <scope>NUCLEOTIDE SEQUENCE [LARGE SCALE GENOMIC DNA]</scope>
    <source>
        <strain evidence="1 2">A10</strain>
    </source>
</reference>
<evidence type="ECO:0000313" key="2">
    <source>
        <dbReference type="Proteomes" id="UP000234667"/>
    </source>
</evidence>
<name>A0A2J5Q6I9_9ENTR</name>
<dbReference type="Proteomes" id="UP000234667">
    <property type="component" value="Unassembled WGS sequence"/>
</dbReference>
<evidence type="ECO:0000313" key="1">
    <source>
        <dbReference type="EMBL" id="PLO73595.1"/>
    </source>
</evidence>
<dbReference type="AlphaFoldDB" id="A0A2J5Q6I9"/>
<dbReference type="EMBL" id="PIDR01000095">
    <property type="protein sequence ID" value="PLO73595.1"/>
    <property type="molecule type" value="Genomic_DNA"/>
</dbReference>
<comment type="caution">
    <text evidence="1">The sequence shown here is derived from an EMBL/GenBank/DDBJ whole genome shotgun (WGS) entry which is preliminary data.</text>
</comment>
<protein>
    <submittedName>
        <fullName evidence="1">Uncharacterized protein</fullName>
    </submittedName>
</protein>
<gene>
    <name evidence="1" type="ORF">CWN49_05380</name>
</gene>
<reference evidence="1 2" key="1">
    <citation type="submission" date="2017-11" db="EMBL/GenBank/DDBJ databases">
        <authorList>
            <person name="Han C.G."/>
        </authorList>
    </citation>
    <scope>NUCLEOTIDE SEQUENCE [LARGE SCALE GENOMIC DNA]</scope>
    <source>
        <strain evidence="1 2">A10</strain>
    </source>
</reference>
<proteinExistence type="predicted"/>